<feature type="domain" description="AMP-dependent synthetase/ligase" evidence="1">
    <location>
        <begin position="15"/>
        <end position="109"/>
    </location>
</feature>
<gene>
    <name evidence="2" type="ORF">BLA60_10845</name>
</gene>
<dbReference type="AlphaFoldDB" id="A0A7Z1AZQ7"/>
<sequence>MEVPVGSADVLPRLAARAWPHRAALRTGTRTVTFGELDRDVSRLAFGLRHLIGGDGLPVIVSATLGLDFPTAYYAVVRSGNVAIPANPRMPAETFAGLLADSGARVAMLGRVMYERVRRVLPPGAGLSGAGLSTGDSFAGENRRSPAVGWNAGGPRRPGAAPDRALGHVLEHVLLLDAPAEAGQLTCAELSTRGILTVDPTDRAEHAEAAAGRSHYAVKAAALARAGVLDPGSVVLNTTSSFHPDDLGAALVAGATQVLWNNPDPATALREAAAHRATHVWRDGDRAVRAVAS</sequence>
<evidence type="ECO:0000259" key="1">
    <source>
        <dbReference type="Pfam" id="PF00501"/>
    </source>
</evidence>
<accession>A0A7Z1AZQ7</accession>
<evidence type="ECO:0000313" key="3">
    <source>
        <dbReference type="Proteomes" id="UP000185696"/>
    </source>
</evidence>
<organism evidence="2 3">
    <name type="scientific">Actinophytocola xinjiangensis</name>
    <dbReference type="NCBI Taxonomy" id="485602"/>
    <lineage>
        <taxon>Bacteria</taxon>
        <taxon>Bacillati</taxon>
        <taxon>Actinomycetota</taxon>
        <taxon>Actinomycetes</taxon>
        <taxon>Pseudonocardiales</taxon>
        <taxon>Pseudonocardiaceae</taxon>
    </lineage>
</organism>
<dbReference type="InterPro" id="IPR042099">
    <property type="entry name" value="ANL_N_sf"/>
</dbReference>
<dbReference type="Pfam" id="PF00501">
    <property type="entry name" value="AMP-binding"/>
    <property type="match status" value="1"/>
</dbReference>
<comment type="caution">
    <text evidence="2">The sequence shown here is derived from an EMBL/GenBank/DDBJ whole genome shotgun (WGS) entry which is preliminary data.</text>
</comment>
<dbReference type="PANTHER" id="PTHR43767:SF1">
    <property type="entry name" value="NONRIBOSOMAL PEPTIDE SYNTHASE PES1 (EUROFUNG)-RELATED"/>
    <property type="match status" value="1"/>
</dbReference>
<proteinExistence type="predicted"/>
<evidence type="ECO:0000313" key="2">
    <source>
        <dbReference type="EMBL" id="OLF11463.1"/>
    </source>
</evidence>
<dbReference type="SUPFAM" id="SSF56801">
    <property type="entry name" value="Acetyl-CoA synthetase-like"/>
    <property type="match status" value="1"/>
</dbReference>
<dbReference type="PANTHER" id="PTHR43767">
    <property type="entry name" value="LONG-CHAIN-FATTY-ACID--COA LIGASE"/>
    <property type="match status" value="1"/>
</dbReference>
<dbReference type="InterPro" id="IPR000873">
    <property type="entry name" value="AMP-dep_synth/lig_dom"/>
</dbReference>
<reference evidence="2 3" key="1">
    <citation type="submission" date="2016-12" db="EMBL/GenBank/DDBJ databases">
        <title>The draft genome sequence of Actinophytocola xinjiangensis.</title>
        <authorList>
            <person name="Wang W."/>
            <person name="Yuan L."/>
        </authorList>
    </citation>
    <scope>NUCLEOTIDE SEQUENCE [LARGE SCALE GENOMIC DNA]</scope>
    <source>
        <strain evidence="2 3">CGMCC 4.4663</strain>
    </source>
</reference>
<dbReference type="EMBL" id="MSIF01000004">
    <property type="protein sequence ID" value="OLF11463.1"/>
    <property type="molecule type" value="Genomic_DNA"/>
</dbReference>
<dbReference type="Proteomes" id="UP000185696">
    <property type="component" value="Unassembled WGS sequence"/>
</dbReference>
<protein>
    <recommendedName>
        <fullName evidence="1">AMP-dependent synthetase/ligase domain-containing protein</fullName>
    </recommendedName>
</protein>
<name>A0A7Z1AZQ7_9PSEU</name>
<dbReference type="InterPro" id="IPR050237">
    <property type="entry name" value="ATP-dep_AMP-bd_enzyme"/>
</dbReference>
<keyword evidence="3" id="KW-1185">Reference proteome</keyword>
<dbReference type="Gene3D" id="3.40.50.12780">
    <property type="entry name" value="N-terminal domain of ligase-like"/>
    <property type="match status" value="1"/>
</dbReference>